<evidence type="ECO:0000313" key="1">
    <source>
        <dbReference type="EMBL" id="KUM47086.1"/>
    </source>
</evidence>
<keyword evidence="1" id="KW-0496">Mitochondrion</keyword>
<geneLocation type="mitochondrion" evidence="1"/>
<name>A0A101LXD1_PICGL</name>
<accession>A0A101LXD1</accession>
<dbReference type="EMBL" id="LKAM01000008">
    <property type="protein sequence ID" value="KUM47086.1"/>
    <property type="molecule type" value="Genomic_DNA"/>
</dbReference>
<comment type="caution">
    <text evidence="1">The sequence shown here is derived from an EMBL/GenBank/DDBJ whole genome shotgun (WGS) entry which is preliminary data.</text>
</comment>
<gene>
    <name evidence="1" type="ORF">ABT39_MTgene6092</name>
</gene>
<protein>
    <submittedName>
        <fullName evidence="1">Uncharacterized protein</fullName>
    </submittedName>
</protein>
<dbReference type="AlphaFoldDB" id="A0A101LXD1"/>
<reference evidence="1" key="1">
    <citation type="journal article" date="2015" name="Genome Biol. Evol.">
        <title>Organellar Genomes of White Spruce (Picea glauca): Assembly and Annotation.</title>
        <authorList>
            <person name="Jackman S.D."/>
            <person name="Warren R.L."/>
            <person name="Gibb E.A."/>
            <person name="Vandervalk B.P."/>
            <person name="Mohamadi H."/>
            <person name="Chu J."/>
            <person name="Raymond A."/>
            <person name="Pleasance S."/>
            <person name="Coope R."/>
            <person name="Wildung M.R."/>
            <person name="Ritland C.E."/>
            <person name="Bousquet J."/>
            <person name="Jones S.J."/>
            <person name="Bohlmann J."/>
            <person name="Birol I."/>
        </authorList>
    </citation>
    <scope>NUCLEOTIDE SEQUENCE [LARGE SCALE GENOMIC DNA]</scope>
    <source>
        <tissue evidence="1">Flushing bud</tissue>
    </source>
</reference>
<organism evidence="1">
    <name type="scientific">Picea glauca</name>
    <name type="common">White spruce</name>
    <name type="synonym">Pinus glauca</name>
    <dbReference type="NCBI Taxonomy" id="3330"/>
    <lineage>
        <taxon>Eukaryota</taxon>
        <taxon>Viridiplantae</taxon>
        <taxon>Streptophyta</taxon>
        <taxon>Embryophyta</taxon>
        <taxon>Tracheophyta</taxon>
        <taxon>Spermatophyta</taxon>
        <taxon>Pinopsida</taxon>
        <taxon>Pinidae</taxon>
        <taxon>Conifers I</taxon>
        <taxon>Pinales</taxon>
        <taxon>Pinaceae</taxon>
        <taxon>Picea</taxon>
    </lineage>
</organism>
<sequence length="156" mass="17456">MLLSEVVTLKIKGMSRPQPLFIVLLLALTLLPKKPLPSLAQLLVQGEPHPELLMQLTLLVDIQLDLELRLRLDDLHHMDFIIWISQKLDPLGTASTRAQEAIDSVEIDLPKMDTFARVPVNVPGLVSVPTIEAPVFPLVPTFAEEHLSNDCCVWWA</sequence>
<proteinExistence type="predicted"/>